<accession>A0AA38II94</accession>
<dbReference type="Pfam" id="PF06151">
    <property type="entry name" value="Trehalose_recp"/>
    <property type="match status" value="1"/>
</dbReference>
<feature type="transmembrane region" description="Helical" evidence="9">
    <location>
        <begin position="204"/>
        <end position="222"/>
    </location>
</feature>
<evidence type="ECO:0000313" key="11">
    <source>
        <dbReference type="Proteomes" id="UP001168821"/>
    </source>
</evidence>
<evidence type="ECO:0000256" key="2">
    <source>
        <dbReference type="ARBA" id="ARBA00005327"/>
    </source>
</evidence>
<organism evidence="10 11">
    <name type="scientific">Zophobas morio</name>
    <dbReference type="NCBI Taxonomy" id="2755281"/>
    <lineage>
        <taxon>Eukaryota</taxon>
        <taxon>Metazoa</taxon>
        <taxon>Ecdysozoa</taxon>
        <taxon>Arthropoda</taxon>
        <taxon>Hexapoda</taxon>
        <taxon>Insecta</taxon>
        <taxon>Pterygota</taxon>
        <taxon>Neoptera</taxon>
        <taxon>Endopterygota</taxon>
        <taxon>Coleoptera</taxon>
        <taxon>Polyphaga</taxon>
        <taxon>Cucujiformia</taxon>
        <taxon>Tenebrionidae</taxon>
        <taxon>Zophobas</taxon>
    </lineage>
</organism>
<feature type="transmembrane region" description="Helical" evidence="9">
    <location>
        <begin position="164"/>
        <end position="192"/>
    </location>
</feature>
<evidence type="ECO:0000256" key="1">
    <source>
        <dbReference type="ARBA" id="ARBA00004651"/>
    </source>
</evidence>
<feature type="transmembrane region" description="Helical" evidence="9">
    <location>
        <begin position="81"/>
        <end position="99"/>
    </location>
</feature>
<dbReference type="AlphaFoldDB" id="A0AA38II94"/>
<dbReference type="PIRSF" id="PIRSF038981">
    <property type="entry name" value="GRP"/>
    <property type="match status" value="1"/>
</dbReference>
<feature type="transmembrane region" description="Helical" evidence="9">
    <location>
        <begin position="297"/>
        <end position="318"/>
    </location>
</feature>
<feature type="transmembrane region" description="Helical" evidence="9">
    <location>
        <begin position="330"/>
        <end position="352"/>
    </location>
</feature>
<keyword evidence="3" id="KW-1003">Cell membrane</keyword>
<evidence type="ECO:0000256" key="5">
    <source>
        <dbReference type="ARBA" id="ARBA00022989"/>
    </source>
</evidence>
<keyword evidence="7 8" id="KW-0675">Receptor</keyword>
<dbReference type="PANTHER" id="PTHR21421:SF29">
    <property type="entry name" value="GUSTATORY RECEPTOR 5A FOR TREHALOSE-RELATED"/>
    <property type="match status" value="1"/>
</dbReference>
<comment type="caution">
    <text evidence="10">The sequence shown here is derived from an EMBL/GenBank/DDBJ whole genome shotgun (WGS) entry which is preliminary data.</text>
</comment>
<evidence type="ECO:0000256" key="8">
    <source>
        <dbReference type="PIRNR" id="PIRNR038981"/>
    </source>
</evidence>
<keyword evidence="6 9" id="KW-0472">Membrane</keyword>
<feature type="transmembrane region" description="Helical" evidence="9">
    <location>
        <begin position="44"/>
        <end position="61"/>
    </location>
</feature>
<keyword evidence="4 9" id="KW-0812">Transmembrane</keyword>
<evidence type="ECO:0000256" key="7">
    <source>
        <dbReference type="ARBA" id="ARBA00023170"/>
    </source>
</evidence>
<dbReference type="GO" id="GO:0008527">
    <property type="term" value="F:taste receptor activity"/>
    <property type="evidence" value="ECO:0007669"/>
    <property type="project" value="InterPro"/>
</dbReference>
<name>A0AA38II94_9CUCU</name>
<reference evidence="10" key="1">
    <citation type="journal article" date="2023" name="G3 (Bethesda)">
        <title>Whole genome assemblies of Zophobas morio and Tenebrio molitor.</title>
        <authorList>
            <person name="Kaur S."/>
            <person name="Stinson S.A."/>
            <person name="diCenzo G.C."/>
        </authorList>
    </citation>
    <scope>NUCLEOTIDE SEQUENCE</scope>
    <source>
        <strain evidence="10">QUZm001</strain>
    </source>
</reference>
<dbReference type="GO" id="GO:0050916">
    <property type="term" value="P:sensory perception of sweet taste"/>
    <property type="evidence" value="ECO:0007669"/>
    <property type="project" value="UniProtKB-ARBA"/>
</dbReference>
<dbReference type="GO" id="GO:0005886">
    <property type="term" value="C:plasma membrane"/>
    <property type="evidence" value="ECO:0007669"/>
    <property type="project" value="UniProtKB-SubCell"/>
</dbReference>
<evidence type="ECO:0000256" key="9">
    <source>
        <dbReference type="SAM" id="Phobius"/>
    </source>
</evidence>
<feature type="transmembrane region" description="Helical" evidence="9">
    <location>
        <begin position="228"/>
        <end position="248"/>
    </location>
</feature>
<comment type="subcellular location">
    <subcellularLocation>
        <location evidence="1">Cell membrane</location>
        <topology evidence="1">Multi-pass membrane protein</topology>
    </subcellularLocation>
</comment>
<keyword evidence="11" id="KW-1185">Reference proteome</keyword>
<dbReference type="EMBL" id="JALNTZ010000004">
    <property type="protein sequence ID" value="KAJ3654537.1"/>
    <property type="molecule type" value="Genomic_DNA"/>
</dbReference>
<dbReference type="GO" id="GO:0007165">
    <property type="term" value="P:signal transduction"/>
    <property type="evidence" value="ECO:0007669"/>
    <property type="project" value="UniProtKB-KW"/>
</dbReference>
<comment type="similarity">
    <text evidence="2">Belongs to the insect chemoreceptor superfamily. Gustatory receptor (GR) family. Gr5a subfamily.</text>
</comment>
<dbReference type="Proteomes" id="UP001168821">
    <property type="component" value="Unassembled WGS sequence"/>
</dbReference>
<sequence>MVKRVDSFVKLFSLAKEQKISTKPFVTKNCDVDKMNQKLTTHSSLSFLLIFAQCFGMLPVSGITNEDSSSLKFYWTSKRSVYSMTFAAASTLNVIFFIIKMTNTKSAQFSDYVTLLFFMVTLITIMIFIDIARKWPSLIKKWTVVDIAMSSYDFPVNLHTKMKIIAGLIMGAAVVEHSLFVSTVFISCGVGYNIGETVDRFLKYRFGFVFEVTGYDIVWGLFLQMLNIFSTISWNFMDLFIILISLCLSERFKQVTKRIRFLASKNVIDLSVWEKVREDYTRLTVLCESVDNLMSNVILVSFGNNIFVILVQLFNTLTSPPHHGILDKTYYVYSFGFLIIRLIAVAMCAATVNSESKKPKHYLNTLSTLIYNVEVDRLLHYVKYNTAALTGHKIFRVTRTLILRISLAIVSYELVLVQMLNHG</sequence>
<evidence type="ECO:0000313" key="10">
    <source>
        <dbReference type="EMBL" id="KAJ3654537.1"/>
    </source>
</evidence>
<protein>
    <recommendedName>
        <fullName evidence="8">Gustatory receptor</fullName>
    </recommendedName>
</protein>
<keyword evidence="5 9" id="KW-1133">Transmembrane helix</keyword>
<keyword evidence="8" id="KW-0807">Transducer</keyword>
<gene>
    <name evidence="10" type="ORF">Zmor_013717</name>
</gene>
<feature type="transmembrane region" description="Helical" evidence="9">
    <location>
        <begin position="401"/>
        <end position="420"/>
    </location>
</feature>
<comment type="function">
    <text evidence="8">Plays a role in the sugar gustatory response.</text>
</comment>
<dbReference type="InterPro" id="IPR009318">
    <property type="entry name" value="Gustatory_rcpt"/>
</dbReference>
<evidence type="ECO:0000256" key="4">
    <source>
        <dbReference type="ARBA" id="ARBA00022692"/>
    </source>
</evidence>
<evidence type="ECO:0000256" key="3">
    <source>
        <dbReference type="ARBA" id="ARBA00022475"/>
    </source>
</evidence>
<proteinExistence type="inferred from homology"/>
<dbReference type="PANTHER" id="PTHR21421">
    <property type="entry name" value="GUSTATORY RECEPTOR"/>
    <property type="match status" value="1"/>
</dbReference>
<evidence type="ECO:0000256" key="6">
    <source>
        <dbReference type="ARBA" id="ARBA00023136"/>
    </source>
</evidence>
<feature type="transmembrane region" description="Helical" evidence="9">
    <location>
        <begin position="111"/>
        <end position="132"/>
    </location>
</feature>